<reference evidence="2 3" key="1">
    <citation type="submission" date="2022-08" db="EMBL/GenBank/DDBJ databases">
        <authorList>
            <person name="Li F."/>
        </authorList>
    </citation>
    <scope>NUCLEOTIDE SEQUENCE [LARGE SCALE GENOMIC DNA]</scope>
    <source>
        <strain evidence="2 3">10F1B-8-1</strain>
    </source>
</reference>
<accession>A0ABT1ZIG8</accession>
<protein>
    <recommendedName>
        <fullName evidence="4">Ribosomally synthesized peptide with SipW-like signal peptide</fullName>
    </recommendedName>
</protein>
<gene>
    <name evidence="2" type="ORF">NUH29_13145</name>
</gene>
<evidence type="ECO:0000256" key="1">
    <source>
        <dbReference type="SAM" id="MobiDB-lite"/>
    </source>
</evidence>
<feature type="region of interest" description="Disordered" evidence="1">
    <location>
        <begin position="1"/>
        <end position="23"/>
    </location>
</feature>
<dbReference type="Proteomes" id="UP001205337">
    <property type="component" value="Unassembled WGS sequence"/>
</dbReference>
<organism evidence="2 3">
    <name type="scientific">Protaetiibacter mangrovi</name>
    <dbReference type="NCBI Taxonomy" id="2970926"/>
    <lineage>
        <taxon>Bacteria</taxon>
        <taxon>Bacillati</taxon>
        <taxon>Actinomycetota</taxon>
        <taxon>Actinomycetes</taxon>
        <taxon>Micrococcales</taxon>
        <taxon>Microbacteriaceae</taxon>
        <taxon>Protaetiibacter</taxon>
    </lineage>
</organism>
<comment type="caution">
    <text evidence="2">The sequence shown here is derived from an EMBL/GenBank/DDBJ whole genome shotgun (WGS) entry which is preliminary data.</text>
</comment>
<evidence type="ECO:0000313" key="3">
    <source>
        <dbReference type="Proteomes" id="UP001205337"/>
    </source>
</evidence>
<keyword evidence="3" id="KW-1185">Reference proteome</keyword>
<dbReference type="RefSeq" id="WP_258799668.1">
    <property type="nucleotide sequence ID" value="NZ_JANTHX010000008.1"/>
</dbReference>
<name>A0ABT1ZIG8_9MICO</name>
<evidence type="ECO:0008006" key="4">
    <source>
        <dbReference type="Google" id="ProtNLM"/>
    </source>
</evidence>
<proteinExistence type="predicted"/>
<evidence type="ECO:0000313" key="2">
    <source>
        <dbReference type="EMBL" id="MCS0500495.1"/>
    </source>
</evidence>
<sequence length="209" mass="20645">MTRTMNPNRRARGRYRAAPGVVSSSRRRPRLRLRLPGIRTLLGATAALSIGVGGAVVAAGGSYAYLNATVAVGDGGSIASGTAALTLTRGAGAATSALTIPAAVYAGMLPGDIVNQSITLTNAGNTTLLVTASATSDGAWDTRVASGACPATQLGTTALGTTPVSYATLAAAGTSTVCLQVVLPASAPAATMNTSITYTVTFDGTQVAS</sequence>
<dbReference type="EMBL" id="JANTHX010000008">
    <property type="protein sequence ID" value="MCS0500495.1"/>
    <property type="molecule type" value="Genomic_DNA"/>
</dbReference>